<dbReference type="VEuPathDB" id="TriTrypDB:ADEAN_000666300"/>
<dbReference type="InterPro" id="IPR050228">
    <property type="entry name" value="Carboxylesterase_BioH"/>
</dbReference>
<accession>A0A7G2CH65</accession>
<organism evidence="1 2">
    <name type="scientific">Angomonas deanei</name>
    <dbReference type="NCBI Taxonomy" id="59799"/>
    <lineage>
        <taxon>Eukaryota</taxon>
        <taxon>Discoba</taxon>
        <taxon>Euglenozoa</taxon>
        <taxon>Kinetoplastea</taxon>
        <taxon>Metakinetoplastina</taxon>
        <taxon>Trypanosomatida</taxon>
        <taxon>Trypanosomatidae</taxon>
        <taxon>Strigomonadinae</taxon>
        <taxon>Angomonas</taxon>
    </lineage>
</organism>
<dbReference type="SUPFAM" id="SSF53474">
    <property type="entry name" value="alpha/beta-Hydrolases"/>
    <property type="match status" value="1"/>
</dbReference>
<evidence type="ECO:0008006" key="3">
    <source>
        <dbReference type="Google" id="ProtNLM"/>
    </source>
</evidence>
<proteinExistence type="predicted"/>
<dbReference type="EMBL" id="LR877157">
    <property type="protein sequence ID" value="CAD2219170.1"/>
    <property type="molecule type" value="Genomic_DNA"/>
</dbReference>
<dbReference type="Proteomes" id="UP000515908">
    <property type="component" value="Chromosome 13"/>
</dbReference>
<protein>
    <recommendedName>
        <fullName evidence="3">Alpha/beta hydrolase family</fullName>
    </recommendedName>
</protein>
<dbReference type="Gene3D" id="3.40.50.1820">
    <property type="entry name" value="alpha/beta hydrolase"/>
    <property type="match status" value="1"/>
</dbReference>
<keyword evidence="2" id="KW-1185">Reference proteome</keyword>
<reference evidence="1 2" key="1">
    <citation type="submission" date="2020-08" db="EMBL/GenBank/DDBJ databases">
        <authorList>
            <person name="Newling K."/>
            <person name="Davey J."/>
            <person name="Forrester S."/>
        </authorList>
    </citation>
    <scope>NUCLEOTIDE SEQUENCE [LARGE SCALE GENOMIC DNA]</scope>
    <source>
        <strain evidence="2">Crithidia deanei Carvalho (ATCC PRA-265)</strain>
    </source>
</reference>
<dbReference type="PANTHER" id="PTHR43194:SF2">
    <property type="entry name" value="PEROXISOMAL MEMBRANE PROTEIN LPX1"/>
    <property type="match status" value="1"/>
</dbReference>
<name>A0A7G2CH65_9TRYP</name>
<evidence type="ECO:0000313" key="1">
    <source>
        <dbReference type="EMBL" id="CAD2219170.1"/>
    </source>
</evidence>
<dbReference type="InterPro" id="IPR029058">
    <property type="entry name" value="AB_hydrolase_fold"/>
</dbReference>
<dbReference type="AlphaFoldDB" id="A0A7G2CH65"/>
<gene>
    <name evidence="1" type="ORF">ADEAN_000666300</name>
</gene>
<dbReference type="PANTHER" id="PTHR43194">
    <property type="entry name" value="HYDROLASE ALPHA/BETA FOLD FAMILY"/>
    <property type="match status" value="1"/>
</dbReference>
<sequence length="292" mass="33801">MHIGATELEFSKKIARDPSVYLREASGLPDPVPLSPDATPVPIVLVAHSMGAMVLMHWAWREHIKIWSNKIRLGDHSPTLYQNVFTNDLYKIVGAVVLDMAPADRPATFNNTIRMIEFLTQIPLLLFKNAKEVEVWLLENGPKDVFNQQNIFQIRYHLSNLDFSDKNQPKWKIGLSEIIGGLHSILWEEGGFDSMKLAWDTLNFANRRRVLAHKPIWEHAEKFSEVPFCFVFGETSSYYNPKAVENIQKHFQEPHIVDIKGADHFLFMRHKPQFMRVLRGFLQEIENKSQIK</sequence>
<evidence type="ECO:0000313" key="2">
    <source>
        <dbReference type="Proteomes" id="UP000515908"/>
    </source>
</evidence>